<evidence type="ECO:0000313" key="2">
    <source>
        <dbReference type="Proteomes" id="UP000076722"/>
    </source>
</evidence>
<name>A0A164TVQ0_9AGAM</name>
<dbReference type="Proteomes" id="UP000076722">
    <property type="component" value="Unassembled WGS sequence"/>
</dbReference>
<feature type="non-terminal residue" evidence="1">
    <location>
        <position position="624"/>
    </location>
</feature>
<dbReference type="AlphaFoldDB" id="A0A164TVQ0"/>
<keyword evidence="2" id="KW-1185">Reference proteome</keyword>
<organism evidence="1 2">
    <name type="scientific">Sistotremastrum niveocremeum HHB9708</name>
    <dbReference type="NCBI Taxonomy" id="1314777"/>
    <lineage>
        <taxon>Eukaryota</taxon>
        <taxon>Fungi</taxon>
        <taxon>Dikarya</taxon>
        <taxon>Basidiomycota</taxon>
        <taxon>Agaricomycotina</taxon>
        <taxon>Agaricomycetes</taxon>
        <taxon>Sistotremastrales</taxon>
        <taxon>Sistotremastraceae</taxon>
        <taxon>Sertulicium</taxon>
        <taxon>Sertulicium niveocremeum</taxon>
    </lineage>
</organism>
<proteinExistence type="predicted"/>
<reference evidence="1 2" key="1">
    <citation type="journal article" date="2016" name="Mol. Biol. Evol.">
        <title>Comparative Genomics of Early-Diverging Mushroom-Forming Fungi Provides Insights into the Origins of Lignocellulose Decay Capabilities.</title>
        <authorList>
            <person name="Nagy L.G."/>
            <person name="Riley R."/>
            <person name="Tritt A."/>
            <person name="Adam C."/>
            <person name="Daum C."/>
            <person name="Floudas D."/>
            <person name="Sun H."/>
            <person name="Yadav J.S."/>
            <person name="Pangilinan J."/>
            <person name="Larsson K.H."/>
            <person name="Matsuura K."/>
            <person name="Barry K."/>
            <person name="Labutti K."/>
            <person name="Kuo R."/>
            <person name="Ohm R.A."/>
            <person name="Bhattacharya S.S."/>
            <person name="Shirouzu T."/>
            <person name="Yoshinaga Y."/>
            <person name="Martin F.M."/>
            <person name="Grigoriev I.V."/>
            <person name="Hibbett D.S."/>
        </authorList>
    </citation>
    <scope>NUCLEOTIDE SEQUENCE [LARGE SCALE GENOMIC DNA]</scope>
    <source>
        <strain evidence="1 2">HHB9708</strain>
    </source>
</reference>
<sequence>MNALAKECDAASVDNPFAWDVMLKIVCRHLDIGEGFIAAYHPYRAKPSTFLMAVSSPRDIKHILKDKREKEVAKALLECAKTNKKNVNVLGGALMVVRKLLEDVLVANEIFAKDLDWYSFVLGCLKLHPQHPPFRVLTISTILQFVRYTPSHPHMHEHAIKGLAKVTRLIPFYFDELEVLMSLLMILRLFLFCLNTYRGLNVKPIPTSAMDSLQLPELARTLVELLDRSTSPVFTGDLLDAVSEIMTWIAYYKRTAILRLPSHTGVLLFPLVRCRGLTGLVNLRREYGQSARSLHPEVLCQMQQTTVAEDLSLSQFLPIIGPTYSELDPNTPYETFIERHTYPFSDECSDGIFDTYEAALRFVDYELNGPKSTDEWHVYPVMRIFGIEEPTAWPTDSTEMTEHISVGTSVSSNPLVTILSADGRKKWPEKAYFYYTGIRALAGSRYTVLANRGLQCADCTPYLKQQIEYEMNINLFSLATAYLSFSTCEPSEKAWGVLHFRRLGKAHLMEAATVVRRLSKQYASDVPEGQFIKVLLSATAMTYFSLPSHIIDFLIDKATMPASPSLSGSSKEYSELRRVMLLLKQHRPEASRRWSSLTTLPCPYEDEPVPVIHPLTADDGSTPQ</sequence>
<dbReference type="EMBL" id="KV419409">
    <property type="protein sequence ID" value="KZS92673.1"/>
    <property type="molecule type" value="Genomic_DNA"/>
</dbReference>
<gene>
    <name evidence="1" type="ORF">SISNIDRAFT_455265</name>
</gene>
<protein>
    <submittedName>
        <fullName evidence="1">Uncharacterized protein</fullName>
    </submittedName>
</protein>
<evidence type="ECO:0000313" key="1">
    <source>
        <dbReference type="EMBL" id="KZS92673.1"/>
    </source>
</evidence>
<accession>A0A164TVQ0</accession>